<gene>
    <name evidence="8" type="ORF">D1953_05005</name>
</gene>
<dbReference type="GO" id="GO:0004497">
    <property type="term" value="F:monooxygenase activity"/>
    <property type="evidence" value="ECO:0007669"/>
    <property type="project" value="UniProtKB-KW"/>
</dbReference>
<feature type="binding site" evidence="6">
    <location>
        <position position="147"/>
    </location>
    <ligand>
        <name>FMN</name>
        <dbReference type="ChEBI" id="CHEBI:58210"/>
    </ligand>
</feature>
<keyword evidence="2 6" id="KW-0288">FMN</keyword>
<evidence type="ECO:0000256" key="3">
    <source>
        <dbReference type="ARBA" id="ARBA00023002"/>
    </source>
</evidence>
<dbReference type="Proteomes" id="UP000266016">
    <property type="component" value="Unassembled WGS sequence"/>
</dbReference>
<dbReference type="PANTHER" id="PTHR30011:SF16">
    <property type="entry name" value="C2H2 FINGER DOMAIN TRANSCRIPTION FACTOR (EUROFUNG)-RELATED"/>
    <property type="match status" value="1"/>
</dbReference>
<evidence type="ECO:0000256" key="4">
    <source>
        <dbReference type="ARBA" id="ARBA00023033"/>
    </source>
</evidence>
<dbReference type="InterPro" id="IPR051260">
    <property type="entry name" value="Diverse_substr_monoxygenases"/>
</dbReference>
<dbReference type="InterPro" id="IPR016215">
    <property type="entry name" value="NTA_MOA"/>
</dbReference>
<evidence type="ECO:0000256" key="1">
    <source>
        <dbReference type="ARBA" id="ARBA00022630"/>
    </source>
</evidence>
<protein>
    <submittedName>
        <fullName evidence="8">FMN-dependent monooxygenase</fullName>
    </submittedName>
</protein>
<feature type="binding site" evidence="6">
    <location>
        <position position="143"/>
    </location>
    <ligand>
        <name>FMN</name>
        <dbReference type="ChEBI" id="CHEBI:58210"/>
    </ligand>
</feature>
<evidence type="ECO:0000313" key="9">
    <source>
        <dbReference type="Proteomes" id="UP000266016"/>
    </source>
</evidence>
<proteinExistence type="inferred from homology"/>
<dbReference type="PANTHER" id="PTHR30011">
    <property type="entry name" value="ALKANESULFONATE MONOOXYGENASE-RELATED"/>
    <property type="match status" value="1"/>
</dbReference>
<keyword evidence="9" id="KW-1185">Reference proteome</keyword>
<keyword evidence="4 8" id="KW-0503">Monooxygenase</keyword>
<name>A0A398BDZ0_9BACI</name>
<dbReference type="Gene3D" id="3.20.20.30">
    <property type="entry name" value="Luciferase-like domain"/>
    <property type="match status" value="1"/>
</dbReference>
<feature type="binding site" evidence="6">
    <location>
        <position position="218"/>
    </location>
    <ligand>
        <name>FMN</name>
        <dbReference type="ChEBI" id="CHEBI:58210"/>
    </ligand>
</feature>
<keyword evidence="1 6" id="KW-0285">Flavoprotein</keyword>
<feature type="domain" description="Luciferase-like" evidence="7">
    <location>
        <begin position="35"/>
        <end position="376"/>
    </location>
</feature>
<comment type="similarity">
    <text evidence="5">Belongs to the NtaA/SnaA/DszA monooxygenase family.</text>
</comment>
<reference evidence="8 9" key="1">
    <citation type="submission" date="2018-08" db="EMBL/GenBank/DDBJ databases">
        <title>Bacillus jemisoniae sp. nov., Bacillus chryseoplanitiae sp. nov., Bacillus resnikiae sp. nov., and Bacillus frankliniae sp. nov., isolated from Viking spacecraft and associated surfaces.</title>
        <authorList>
            <person name="Seuylemezian A."/>
            <person name="Vaishampayan P."/>
        </authorList>
    </citation>
    <scope>NUCLEOTIDE SEQUENCE [LARGE SCALE GENOMIC DNA]</scope>
    <source>
        <strain evidence="8 9">MA001</strain>
    </source>
</reference>
<dbReference type="CDD" id="cd01095">
    <property type="entry name" value="Nitrilotriacetate_monoxgenase"/>
    <property type="match status" value="1"/>
</dbReference>
<dbReference type="PIRSF" id="PIRSF000337">
    <property type="entry name" value="NTA_MOA"/>
    <property type="match status" value="1"/>
</dbReference>
<dbReference type="NCBIfam" id="TIGR03860">
    <property type="entry name" value="FMN_nitrolo"/>
    <property type="match status" value="1"/>
</dbReference>
<accession>A0A398BDZ0</accession>
<dbReference type="InterPro" id="IPR036661">
    <property type="entry name" value="Luciferase-like_sf"/>
</dbReference>
<evidence type="ECO:0000256" key="6">
    <source>
        <dbReference type="PIRSR" id="PIRSR000337-1"/>
    </source>
</evidence>
<keyword evidence="3" id="KW-0560">Oxidoreductase</keyword>
<dbReference type="Pfam" id="PF00296">
    <property type="entry name" value="Bac_luciferase"/>
    <property type="match status" value="1"/>
</dbReference>
<sequence length="443" mass="50159">MDDIFIKEEETDKRKLFELRQSEKIINNLLKTLVNYFLNIAKILEGGKLDMLFLSDGLSFNNLSHPAELVRFEPLTLLASLSAVTTNIGLVATASTTYNEPFHIARKFSSLDHLSGGRSAWNVVTSYYQTEANNFNQQSHLDHSLRYKRAAEFVEVVKGLWDSWEEDALVRDKKSGQYFIPDKLHTLNHQGNYYSVKGPLNSSRSPQGRPIIVQAGSSDDGIHLAAQTADVIFTAQQTLEDAQAFYKKVKQKAVEFGRSPDDVKIMPGVSPYIGHTVEEAFEKYEQLQQLITPEIGLEFLSEYLGGLDLSAYDLDGPLPDEIPETNGNQSRRQLIIDLAKREQLTIRQLYLRIAGSRGHRMIFGTPEQIADQLEEWIVNEAADGFNLMFSHFPNSLEDFVKEVIPILQQRGLFRTEYEGSTLRENLGLSQVESRYAKQATTTE</sequence>
<dbReference type="InterPro" id="IPR011251">
    <property type="entry name" value="Luciferase-like_dom"/>
</dbReference>
<feature type="binding site" evidence="6">
    <location>
        <position position="93"/>
    </location>
    <ligand>
        <name>FMN</name>
        <dbReference type="ChEBI" id="CHEBI:58210"/>
    </ligand>
</feature>
<dbReference type="GO" id="GO:0016705">
    <property type="term" value="F:oxidoreductase activity, acting on paired donors, with incorporation or reduction of molecular oxygen"/>
    <property type="evidence" value="ECO:0007669"/>
    <property type="project" value="InterPro"/>
</dbReference>
<comment type="caution">
    <text evidence="8">The sequence shown here is derived from an EMBL/GenBank/DDBJ whole genome shotgun (WGS) entry which is preliminary data.</text>
</comment>
<evidence type="ECO:0000256" key="2">
    <source>
        <dbReference type="ARBA" id="ARBA00022643"/>
    </source>
</evidence>
<feature type="binding site" evidence="6">
    <location>
        <position position="56"/>
    </location>
    <ligand>
        <name>FMN</name>
        <dbReference type="ChEBI" id="CHEBI:58210"/>
    </ligand>
</feature>
<evidence type="ECO:0000259" key="7">
    <source>
        <dbReference type="Pfam" id="PF00296"/>
    </source>
</evidence>
<dbReference type="EMBL" id="QWVS01000011">
    <property type="protein sequence ID" value="RID87551.1"/>
    <property type="molecule type" value="Genomic_DNA"/>
</dbReference>
<evidence type="ECO:0000256" key="5">
    <source>
        <dbReference type="ARBA" id="ARBA00033748"/>
    </source>
</evidence>
<dbReference type="SUPFAM" id="SSF51679">
    <property type="entry name" value="Bacterial luciferase-like"/>
    <property type="match status" value="1"/>
</dbReference>
<dbReference type="AlphaFoldDB" id="A0A398BDZ0"/>
<feature type="binding site" evidence="6">
    <location>
        <position position="217"/>
    </location>
    <ligand>
        <name>FMN</name>
        <dbReference type="ChEBI" id="CHEBI:58210"/>
    </ligand>
</feature>
<organism evidence="8 9">
    <name type="scientific">Peribacillus asahii</name>
    <dbReference type="NCBI Taxonomy" id="228899"/>
    <lineage>
        <taxon>Bacteria</taxon>
        <taxon>Bacillati</taxon>
        <taxon>Bacillota</taxon>
        <taxon>Bacilli</taxon>
        <taxon>Bacillales</taxon>
        <taxon>Bacillaceae</taxon>
        <taxon>Peribacillus</taxon>
    </lineage>
</organism>
<evidence type="ECO:0000313" key="8">
    <source>
        <dbReference type="EMBL" id="RID87551.1"/>
    </source>
</evidence>